<sequence>MPLPEQLVWDSPCLMKGEEFMSREEIIKLTSLSTKGG</sequence>
<reference evidence="1 2" key="1">
    <citation type="submission" date="2013-07" db="EMBL/GenBank/DDBJ databases">
        <title>Complete genome sequence of Bacillus infantis NRRL B-14911 that has potential to induce cardiac disease by antigenic mimicry.</title>
        <authorList>
            <person name="Massilamany C."/>
            <person name="Smith T.P.L."/>
            <person name="Loy J.D."/>
            <person name="Barletta R."/>
            <person name="Reddy J."/>
        </authorList>
    </citation>
    <scope>NUCLEOTIDE SEQUENCE [LARGE SCALE GENOMIC DNA]</scope>
    <source>
        <strain evidence="1 2">NRRL B-14911</strain>
    </source>
</reference>
<organism evidence="1 2">
    <name type="scientific">Bacillus infantis NRRL B-14911</name>
    <dbReference type="NCBI Taxonomy" id="1367477"/>
    <lineage>
        <taxon>Bacteria</taxon>
        <taxon>Bacillati</taxon>
        <taxon>Bacillota</taxon>
        <taxon>Bacilli</taxon>
        <taxon>Bacillales</taxon>
        <taxon>Bacillaceae</taxon>
        <taxon>Bacillus</taxon>
    </lineage>
</organism>
<dbReference type="KEGG" id="bif:N288_11860"/>
<evidence type="ECO:0000313" key="1">
    <source>
        <dbReference type="EMBL" id="AGX04280.1"/>
    </source>
</evidence>
<dbReference type="AlphaFoldDB" id="U5LA39"/>
<dbReference type="Proteomes" id="UP000017805">
    <property type="component" value="Chromosome"/>
</dbReference>
<dbReference type="EMBL" id="CP006643">
    <property type="protein sequence ID" value="AGX04280.1"/>
    <property type="molecule type" value="Genomic_DNA"/>
</dbReference>
<evidence type="ECO:0000313" key="2">
    <source>
        <dbReference type="Proteomes" id="UP000017805"/>
    </source>
</evidence>
<proteinExistence type="predicted"/>
<protein>
    <submittedName>
        <fullName evidence="1">Uncharacterized protein</fullName>
    </submittedName>
</protein>
<accession>U5LA39</accession>
<dbReference type="HOGENOM" id="CLU_3340115_0_0_9"/>
<name>U5LA39_9BACI</name>
<gene>
    <name evidence="1" type="ORF">N288_11860</name>
</gene>
<keyword evidence="2" id="KW-1185">Reference proteome</keyword>